<evidence type="ECO:0000313" key="10">
    <source>
        <dbReference type="Proteomes" id="UP000317770"/>
    </source>
</evidence>
<sequence length="119" mass="13356">MPGSFKISSHQLMILILLYSVGTVILHTPSPLVSFAKQDAWLAALLGTGIALIFVWFYIRVGNLYPDLALDQINEKVFGNLIGKMINLTFFSGHFPLLPRQLIMWGISLKLFGCRILHL</sequence>
<keyword evidence="6 8" id="KW-1133">Transmembrane helix</keyword>
<evidence type="ECO:0000313" key="9">
    <source>
        <dbReference type="EMBL" id="TVX81264.1"/>
    </source>
</evidence>
<accession>A0A8B5XZR9</accession>
<dbReference type="Pfam" id="PF03845">
    <property type="entry name" value="Spore_permease"/>
    <property type="match status" value="1"/>
</dbReference>
<feature type="transmembrane region" description="Helical" evidence="8">
    <location>
        <begin position="12"/>
        <end position="28"/>
    </location>
</feature>
<keyword evidence="7 8" id="KW-0472">Membrane</keyword>
<evidence type="ECO:0000256" key="3">
    <source>
        <dbReference type="ARBA" id="ARBA00022448"/>
    </source>
</evidence>
<organism evidence="9 10">
    <name type="scientific">Peribacillus simplex</name>
    <dbReference type="NCBI Taxonomy" id="1478"/>
    <lineage>
        <taxon>Bacteria</taxon>
        <taxon>Bacillati</taxon>
        <taxon>Bacillota</taxon>
        <taxon>Bacilli</taxon>
        <taxon>Bacillales</taxon>
        <taxon>Bacillaceae</taxon>
        <taxon>Peribacillus</taxon>
    </lineage>
</organism>
<gene>
    <name evidence="9" type="ORF">FQP34_09825</name>
</gene>
<dbReference type="AlphaFoldDB" id="A0A8B5XZR9"/>
<feature type="transmembrane region" description="Helical" evidence="8">
    <location>
        <begin position="40"/>
        <end position="59"/>
    </location>
</feature>
<dbReference type="InterPro" id="IPR004761">
    <property type="entry name" value="Spore_GerAB"/>
</dbReference>
<evidence type="ECO:0000256" key="8">
    <source>
        <dbReference type="SAM" id="Phobius"/>
    </source>
</evidence>
<evidence type="ECO:0000256" key="1">
    <source>
        <dbReference type="ARBA" id="ARBA00004141"/>
    </source>
</evidence>
<comment type="similarity">
    <text evidence="2">Belongs to the amino acid-polyamine-organocation (APC) superfamily. Spore germination protein (SGP) (TC 2.A.3.9) family.</text>
</comment>
<dbReference type="PANTHER" id="PTHR34975">
    <property type="entry name" value="SPORE GERMINATION PROTEIN A2"/>
    <property type="match status" value="1"/>
</dbReference>
<protein>
    <submittedName>
        <fullName evidence="9">GerAB/ArcD/ProY family transporter</fullName>
    </submittedName>
</protein>
<dbReference type="EMBL" id="VNKI01000004">
    <property type="protein sequence ID" value="TVX81264.1"/>
    <property type="molecule type" value="Genomic_DNA"/>
</dbReference>
<evidence type="ECO:0000256" key="6">
    <source>
        <dbReference type="ARBA" id="ARBA00022989"/>
    </source>
</evidence>
<comment type="subcellular location">
    <subcellularLocation>
        <location evidence="1">Membrane</location>
        <topology evidence="1">Multi-pass membrane protein</topology>
    </subcellularLocation>
</comment>
<dbReference type="GO" id="GO:0016020">
    <property type="term" value="C:membrane"/>
    <property type="evidence" value="ECO:0007669"/>
    <property type="project" value="UniProtKB-SubCell"/>
</dbReference>
<keyword evidence="3" id="KW-0813">Transport</keyword>
<name>A0A8B5XZR9_9BACI</name>
<dbReference type="Proteomes" id="UP000317770">
    <property type="component" value="Unassembled WGS sequence"/>
</dbReference>
<dbReference type="GeneID" id="72657156"/>
<keyword evidence="4" id="KW-0309">Germination</keyword>
<dbReference type="GO" id="GO:0009847">
    <property type="term" value="P:spore germination"/>
    <property type="evidence" value="ECO:0007669"/>
    <property type="project" value="InterPro"/>
</dbReference>
<evidence type="ECO:0000256" key="7">
    <source>
        <dbReference type="ARBA" id="ARBA00023136"/>
    </source>
</evidence>
<dbReference type="RefSeq" id="WP_063233297.1">
    <property type="nucleotide sequence ID" value="NZ_JARMTY010000023.1"/>
</dbReference>
<evidence type="ECO:0000256" key="2">
    <source>
        <dbReference type="ARBA" id="ARBA00007998"/>
    </source>
</evidence>
<keyword evidence="5 8" id="KW-0812">Transmembrane</keyword>
<proteinExistence type="inferred from homology"/>
<evidence type="ECO:0000256" key="5">
    <source>
        <dbReference type="ARBA" id="ARBA00022692"/>
    </source>
</evidence>
<comment type="caution">
    <text evidence="9">The sequence shown here is derived from an EMBL/GenBank/DDBJ whole genome shotgun (WGS) entry which is preliminary data.</text>
</comment>
<dbReference type="PANTHER" id="PTHR34975:SF2">
    <property type="entry name" value="SPORE GERMINATION PROTEIN A2"/>
    <property type="match status" value="1"/>
</dbReference>
<evidence type="ECO:0000256" key="4">
    <source>
        <dbReference type="ARBA" id="ARBA00022544"/>
    </source>
</evidence>
<reference evidence="9 10" key="1">
    <citation type="submission" date="2019-07" db="EMBL/GenBank/DDBJ databases">
        <title>Genome assembly of Bacillus simplex strain GGC-P6A.</title>
        <authorList>
            <person name="Jennings M.E."/>
            <person name="Barton H.A."/>
        </authorList>
    </citation>
    <scope>NUCLEOTIDE SEQUENCE [LARGE SCALE GENOMIC DNA]</scope>
    <source>
        <strain evidence="9 10">GGC-P6A</strain>
    </source>
</reference>